<keyword evidence="1" id="KW-0812">Transmembrane</keyword>
<evidence type="ECO:0000256" key="1">
    <source>
        <dbReference type="SAM" id="Phobius"/>
    </source>
</evidence>
<dbReference type="EMBL" id="GBRH01200517">
    <property type="protein sequence ID" value="JAD97378.1"/>
    <property type="molecule type" value="Transcribed_RNA"/>
</dbReference>
<name>A0A0A9EED3_ARUDO</name>
<feature type="transmembrane region" description="Helical" evidence="1">
    <location>
        <begin position="12"/>
        <end position="36"/>
    </location>
</feature>
<protein>
    <submittedName>
        <fullName evidence="2">Uncharacterized protein</fullName>
    </submittedName>
</protein>
<evidence type="ECO:0000313" key="2">
    <source>
        <dbReference type="EMBL" id="JAD97378.1"/>
    </source>
</evidence>
<organism evidence="2">
    <name type="scientific">Arundo donax</name>
    <name type="common">Giant reed</name>
    <name type="synonym">Donax arundinaceus</name>
    <dbReference type="NCBI Taxonomy" id="35708"/>
    <lineage>
        <taxon>Eukaryota</taxon>
        <taxon>Viridiplantae</taxon>
        <taxon>Streptophyta</taxon>
        <taxon>Embryophyta</taxon>
        <taxon>Tracheophyta</taxon>
        <taxon>Spermatophyta</taxon>
        <taxon>Magnoliopsida</taxon>
        <taxon>Liliopsida</taxon>
        <taxon>Poales</taxon>
        <taxon>Poaceae</taxon>
        <taxon>PACMAD clade</taxon>
        <taxon>Arundinoideae</taxon>
        <taxon>Arundineae</taxon>
        <taxon>Arundo</taxon>
    </lineage>
</organism>
<sequence length="60" mass="6940">MWHASLLLKRTWHATLVPLIFFFCNTSLIVSEYELISCHIGRSMQSSKTLSARLSMKHMS</sequence>
<accession>A0A0A9EED3</accession>
<reference evidence="2" key="2">
    <citation type="journal article" date="2015" name="Data Brief">
        <title>Shoot transcriptome of the giant reed, Arundo donax.</title>
        <authorList>
            <person name="Barrero R.A."/>
            <person name="Guerrero F.D."/>
            <person name="Moolhuijzen P."/>
            <person name="Goolsby J.A."/>
            <person name="Tidwell J."/>
            <person name="Bellgard S.E."/>
            <person name="Bellgard M.I."/>
        </authorList>
    </citation>
    <scope>NUCLEOTIDE SEQUENCE</scope>
    <source>
        <tissue evidence="2">Shoot tissue taken approximately 20 cm above the soil surface</tissue>
    </source>
</reference>
<dbReference type="AlphaFoldDB" id="A0A0A9EED3"/>
<keyword evidence="1" id="KW-1133">Transmembrane helix</keyword>
<keyword evidence="1" id="KW-0472">Membrane</keyword>
<proteinExistence type="predicted"/>
<reference evidence="2" key="1">
    <citation type="submission" date="2014-09" db="EMBL/GenBank/DDBJ databases">
        <authorList>
            <person name="Magalhaes I.L.F."/>
            <person name="Oliveira U."/>
            <person name="Santos F.R."/>
            <person name="Vidigal T.H.D.A."/>
            <person name="Brescovit A.D."/>
            <person name="Santos A.J."/>
        </authorList>
    </citation>
    <scope>NUCLEOTIDE SEQUENCE</scope>
    <source>
        <tissue evidence="2">Shoot tissue taken approximately 20 cm above the soil surface</tissue>
    </source>
</reference>